<accession>A0A0P6Y2D0</accession>
<evidence type="ECO:0000313" key="3">
    <source>
        <dbReference type="Proteomes" id="UP000050544"/>
    </source>
</evidence>
<dbReference type="AlphaFoldDB" id="A0A0P6Y2D0"/>
<name>A0A0P6Y2D0_9CHLR</name>
<dbReference type="OrthoDB" id="9795247at2"/>
<evidence type="ECO:0000256" key="1">
    <source>
        <dbReference type="ARBA" id="ARBA00006479"/>
    </source>
</evidence>
<gene>
    <name evidence="2" type="ORF">SE15_08080</name>
</gene>
<dbReference type="InterPro" id="IPR043129">
    <property type="entry name" value="ATPase_NBD"/>
</dbReference>
<comment type="caution">
    <text evidence="2">The sequence shown here is derived from an EMBL/GenBank/DDBJ whole genome shotgun (WGS) entry which is preliminary data.</text>
</comment>
<dbReference type="STRING" id="869279.SE15_08080"/>
<dbReference type="PANTHER" id="PTHR18964">
    <property type="entry name" value="ROK (REPRESSOR, ORF, KINASE) FAMILY"/>
    <property type="match status" value="1"/>
</dbReference>
<evidence type="ECO:0000313" key="2">
    <source>
        <dbReference type="EMBL" id="KPL83197.1"/>
    </source>
</evidence>
<comment type="similarity">
    <text evidence="1">Belongs to the ROK (NagC/XylR) family.</text>
</comment>
<dbReference type="Proteomes" id="UP000050544">
    <property type="component" value="Unassembled WGS sequence"/>
</dbReference>
<keyword evidence="3" id="KW-1185">Reference proteome</keyword>
<organism evidence="2 3">
    <name type="scientific">Thermanaerothrix daxensis</name>
    <dbReference type="NCBI Taxonomy" id="869279"/>
    <lineage>
        <taxon>Bacteria</taxon>
        <taxon>Bacillati</taxon>
        <taxon>Chloroflexota</taxon>
        <taxon>Anaerolineae</taxon>
        <taxon>Anaerolineales</taxon>
        <taxon>Anaerolineaceae</taxon>
        <taxon>Thermanaerothrix</taxon>
    </lineage>
</organism>
<dbReference type="Gene3D" id="3.30.420.40">
    <property type="match status" value="2"/>
</dbReference>
<protein>
    <submittedName>
        <fullName evidence="2">ROK family transcriptional regulator</fullName>
    </submittedName>
</protein>
<sequence>MKEWYIGCDLGGTNLRAALVNVTDGSVHHAISTPTLSREGPNAVIQRMIDLFHRVIQESGLSPQEIGGIGIGVPGTVDMERGVVLFLPNLPTTWPNVPLADYVQAGTTLPTVIINDVRAITYGEWRFGAGQGVNTMACFAIGTGIGGGLVINRQLHLGFGGTAGELGHITVDVNGPRCGCGNYGCVEVFASGPAIAAMGMKAVAQGWTTQIGALVDYDLNRITPEIIARAARNGDAVAREIFEIAGGYIGTAVANVVVAVNPERVVIAGGVAQAGDLLLDPIRRTLHQRVFVVPKERIEIVPSSLGNNAGVVGAALWAYHSQHRD</sequence>
<dbReference type="PROSITE" id="PS01125">
    <property type="entry name" value="ROK"/>
    <property type="match status" value="1"/>
</dbReference>
<dbReference type="SUPFAM" id="SSF53067">
    <property type="entry name" value="Actin-like ATPase domain"/>
    <property type="match status" value="1"/>
</dbReference>
<dbReference type="PATRIC" id="fig|869279.4.peg.2345"/>
<dbReference type="PANTHER" id="PTHR18964:SF149">
    <property type="entry name" value="BIFUNCTIONAL UDP-N-ACETYLGLUCOSAMINE 2-EPIMERASE_N-ACETYLMANNOSAMINE KINASE"/>
    <property type="match status" value="1"/>
</dbReference>
<dbReference type="Pfam" id="PF00480">
    <property type="entry name" value="ROK"/>
    <property type="match status" value="1"/>
</dbReference>
<dbReference type="InterPro" id="IPR049874">
    <property type="entry name" value="ROK_cs"/>
</dbReference>
<reference evidence="2 3" key="1">
    <citation type="submission" date="2015-07" db="EMBL/GenBank/DDBJ databases">
        <title>Whole genome sequence of Thermanaerothrix daxensis DSM 23592.</title>
        <authorList>
            <person name="Hemp J."/>
            <person name="Ward L.M."/>
            <person name="Pace L.A."/>
            <person name="Fischer W.W."/>
        </authorList>
    </citation>
    <scope>NUCLEOTIDE SEQUENCE [LARGE SCALE GENOMIC DNA]</scope>
    <source>
        <strain evidence="2 3">GNS-1</strain>
    </source>
</reference>
<dbReference type="RefSeq" id="WP_054521603.1">
    <property type="nucleotide sequence ID" value="NZ_LGKO01000004.1"/>
</dbReference>
<dbReference type="EMBL" id="LGKO01000004">
    <property type="protein sequence ID" value="KPL83197.1"/>
    <property type="molecule type" value="Genomic_DNA"/>
</dbReference>
<proteinExistence type="inferred from homology"/>
<dbReference type="InterPro" id="IPR000600">
    <property type="entry name" value="ROK"/>
</dbReference>